<evidence type="ECO:0000313" key="6">
    <source>
        <dbReference type="EMBL" id="KAL3316619.1"/>
    </source>
</evidence>
<dbReference type="InterPro" id="IPR000504">
    <property type="entry name" value="RRM_dom"/>
</dbReference>
<feature type="non-terminal residue" evidence="6">
    <location>
        <position position="1"/>
    </location>
</feature>
<dbReference type="Gene3D" id="4.10.410.10">
    <property type="entry name" value="Pancreatic trypsin inhibitor Kunitz domain"/>
    <property type="match status" value="1"/>
</dbReference>
<reference evidence="6 7" key="1">
    <citation type="submission" date="2024-11" db="EMBL/GenBank/DDBJ databases">
        <title>Adaptive evolution of stress response genes in parasites aligns with host niche diversity.</title>
        <authorList>
            <person name="Hahn C."/>
            <person name="Resl P."/>
        </authorList>
    </citation>
    <scope>NUCLEOTIDE SEQUENCE [LARGE SCALE GENOMIC DNA]</scope>
    <source>
        <strain evidence="6">EGGRZ-B1_66</strain>
        <tissue evidence="6">Body</tissue>
    </source>
</reference>
<feature type="domain" description="RRM" evidence="4">
    <location>
        <begin position="186"/>
        <end position="264"/>
    </location>
</feature>
<sequence>ALPEYCSLEPEVGNCRASITRFYFDGAKCTTFQYGGCGPGENNFETKEMCETSCMPETASIAMAKRLEEQPETMTEQYEEQEDFDQDPQFLFALEAGLMIDFGLQIRSSLILFGKIQSIRIYDDNPTVLQAVVAFVDVKSACRAIETGIILQNVDLKLEYSDYFGKPNKASPHEMNEVSDGKSMYRAISISQLPQRSSDQNIREGLFHEYKKFGKITSVVIEGLGESRCALVTFKKPEDAEKAYDSSQGKIFFGSKIKVVKTTGAETEDPDLCPPEHALDEYHPKATKTLFVGNLNSNTIAKEELRKIFNKYGEIIEIDIKNQANQMGTSYAFVQYTDIKSVVEALKEQESVRVSDKPVKLGFGKSQPTSVVWLDNLAPEITETHLSRHFSKYGRLNYVLVDERSFRSLLFFDSVDFAQRCVNDIRGRNFMNRRVQVDFASQYCQVYFLKNLLEADISVSAKSAAYAHLVKLRESLENDTPVVEEKRTRNFDSSYPDLGRGYTGRALAASSPSRHRNLPRDMSPISSAEESILSEASLEYRSRRSRHSKQDRYPEPLAPRQRKHDSNLRKYVEEELDYAHATRNKASLSQRKDYDSMYRNRRGISPAMAGTYHQSNRRVLTNGDDSRSRGSKYRECSDLEDYPMEHSRSHRPRSSVYSRDSLSPRSGVNYESRLARSQSRRCEAYDETAEYARHSGRRQESRNPSSYDSYEAYPSPTVRGLAHVDSSRSPSPLSERKARAHRPQGLAREKDYLRVSRERRNYVHESSPGSNLRYAALRRSQSRETYDRNKPAQLRDLELSPAEAKSSDNSRSAGRATPIRQQDLDKLKREREQLLRELEKFNAADQSRFVFQSFTHANELFSLIFL</sequence>
<dbReference type="Pfam" id="PF00014">
    <property type="entry name" value="Kunitz_BPTI"/>
    <property type="match status" value="1"/>
</dbReference>
<dbReference type="CDD" id="cd00109">
    <property type="entry name" value="Kunitz-type"/>
    <property type="match status" value="1"/>
</dbReference>
<dbReference type="SUPFAM" id="SSF57362">
    <property type="entry name" value="BPTI-like"/>
    <property type="match status" value="1"/>
</dbReference>
<name>A0ABD2QAQ3_9PLAT</name>
<feature type="compositionally biased region" description="Polar residues" evidence="3">
    <location>
        <begin position="655"/>
        <end position="666"/>
    </location>
</feature>
<dbReference type="PROSITE" id="PS50102">
    <property type="entry name" value="RRM"/>
    <property type="match status" value="3"/>
</dbReference>
<dbReference type="Pfam" id="PF00076">
    <property type="entry name" value="RRM_1"/>
    <property type="match status" value="3"/>
</dbReference>
<dbReference type="InterPro" id="IPR012677">
    <property type="entry name" value="Nucleotide-bd_a/b_plait_sf"/>
</dbReference>
<feature type="region of interest" description="Disordered" evidence="3">
    <location>
        <begin position="779"/>
        <end position="825"/>
    </location>
</feature>
<evidence type="ECO:0000256" key="3">
    <source>
        <dbReference type="SAM" id="MobiDB-lite"/>
    </source>
</evidence>
<dbReference type="Proteomes" id="UP001626550">
    <property type="component" value="Unassembled WGS sequence"/>
</dbReference>
<evidence type="ECO:0000256" key="1">
    <source>
        <dbReference type="ARBA" id="ARBA00022884"/>
    </source>
</evidence>
<dbReference type="FunFam" id="3.30.70.330:FF:000088">
    <property type="entry name" value="msx2-interacting protein-like isoform X1"/>
    <property type="match status" value="1"/>
</dbReference>
<dbReference type="EMBL" id="JBJKFK010000512">
    <property type="protein sequence ID" value="KAL3316619.1"/>
    <property type="molecule type" value="Genomic_DNA"/>
</dbReference>
<gene>
    <name evidence="6" type="ORF">Ciccas_004737</name>
</gene>
<feature type="compositionally biased region" description="Basic and acidic residues" evidence="3">
    <location>
        <begin position="624"/>
        <end position="647"/>
    </location>
</feature>
<feature type="compositionally biased region" description="Basic and acidic residues" evidence="3">
    <location>
        <begin position="680"/>
        <end position="701"/>
    </location>
</feature>
<dbReference type="InterPro" id="IPR020901">
    <property type="entry name" value="Prtase_inh_Kunz-CS"/>
</dbReference>
<dbReference type="PROSITE" id="PS00280">
    <property type="entry name" value="BPTI_KUNITZ_1"/>
    <property type="match status" value="1"/>
</dbReference>
<keyword evidence="1 2" id="KW-0694">RNA-binding</keyword>
<dbReference type="Gene3D" id="3.30.70.330">
    <property type="match status" value="3"/>
</dbReference>
<feature type="compositionally biased region" description="Basic and acidic residues" evidence="3">
    <location>
        <begin position="538"/>
        <end position="554"/>
    </location>
</feature>
<keyword evidence="7" id="KW-1185">Reference proteome</keyword>
<feature type="compositionally biased region" description="Basic and acidic residues" evidence="3">
    <location>
        <begin position="781"/>
        <end position="798"/>
    </location>
</feature>
<feature type="compositionally biased region" description="Low complexity" evidence="3">
    <location>
        <begin position="525"/>
        <end position="537"/>
    </location>
</feature>
<dbReference type="PROSITE" id="PS50279">
    <property type="entry name" value="BPTI_KUNITZ_2"/>
    <property type="match status" value="1"/>
</dbReference>
<dbReference type="InterPro" id="IPR035979">
    <property type="entry name" value="RBD_domain_sf"/>
</dbReference>
<feature type="region of interest" description="Disordered" evidence="3">
    <location>
        <begin position="605"/>
        <end position="753"/>
    </location>
</feature>
<dbReference type="PANTHER" id="PTHR23189">
    <property type="entry name" value="RNA RECOGNITION MOTIF-CONTAINING"/>
    <property type="match status" value="1"/>
</dbReference>
<evidence type="ECO:0000259" key="4">
    <source>
        <dbReference type="PROSITE" id="PS50102"/>
    </source>
</evidence>
<dbReference type="GO" id="GO:0003723">
    <property type="term" value="F:RNA binding"/>
    <property type="evidence" value="ECO:0007669"/>
    <property type="project" value="UniProtKB-UniRule"/>
</dbReference>
<protein>
    <submittedName>
        <fullName evidence="6">Uncharacterized protein</fullName>
    </submittedName>
</protein>
<organism evidence="6 7">
    <name type="scientific">Cichlidogyrus casuarinus</name>
    <dbReference type="NCBI Taxonomy" id="1844966"/>
    <lineage>
        <taxon>Eukaryota</taxon>
        <taxon>Metazoa</taxon>
        <taxon>Spiralia</taxon>
        <taxon>Lophotrochozoa</taxon>
        <taxon>Platyhelminthes</taxon>
        <taxon>Monogenea</taxon>
        <taxon>Monopisthocotylea</taxon>
        <taxon>Dactylogyridea</taxon>
        <taxon>Ancyrocephalidae</taxon>
        <taxon>Cichlidogyrus</taxon>
    </lineage>
</organism>
<evidence type="ECO:0000259" key="5">
    <source>
        <dbReference type="PROSITE" id="PS50279"/>
    </source>
</evidence>
<proteinExistence type="predicted"/>
<feature type="region of interest" description="Disordered" evidence="3">
    <location>
        <begin position="502"/>
        <end position="568"/>
    </location>
</feature>
<dbReference type="SMART" id="SM00360">
    <property type="entry name" value="RRM"/>
    <property type="match status" value="3"/>
</dbReference>
<feature type="domain" description="BPTI/Kunitz inhibitor" evidence="5">
    <location>
        <begin position="6"/>
        <end position="54"/>
    </location>
</feature>
<evidence type="ECO:0000256" key="2">
    <source>
        <dbReference type="PROSITE-ProRule" id="PRU00176"/>
    </source>
</evidence>
<feature type="domain" description="RRM" evidence="4">
    <location>
        <begin position="370"/>
        <end position="442"/>
    </location>
</feature>
<accession>A0ABD2QAQ3</accession>
<feature type="domain" description="RRM" evidence="4">
    <location>
        <begin position="288"/>
        <end position="366"/>
    </location>
</feature>
<dbReference type="PRINTS" id="PR00759">
    <property type="entry name" value="BASICPTASE"/>
</dbReference>
<evidence type="ECO:0000313" key="7">
    <source>
        <dbReference type="Proteomes" id="UP001626550"/>
    </source>
</evidence>
<comment type="caution">
    <text evidence="6">The sequence shown here is derived from an EMBL/GenBank/DDBJ whole genome shotgun (WGS) entry which is preliminary data.</text>
</comment>
<dbReference type="SUPFAM" id="SSF54928">
    <property type="entry name" value="RNA-binding domain, RBD"/>
    <property type="match status" value="2"/>
</dbReference>
<dbReference type="SMART" id="SM00131">
    <property type="entry name" value="KU"/>
    <property type="match status" value="1"/>
</dbReference>
<dbReference type="AlphaFoldDB" id="A0ABD2QAQ3"/>
<dbReference type="InterPro" id="IPR002223">
    <property type="entry name" value="Kunitz_BPTI"/>
</dbReference>
<dbReference type="InterPro" id="IPR036880">
    <property type="entry name" value="Kunitz_BPTI_sf"/>
</dbReference>